<dbReference type="EMBL" id="KZ346721">
    <property type="protein sequence ID" value="PIO69270.1"/>
    <property type="molecule type" value="Genomic_DNA"/>
</dbReference>
<sequence>MNLVAIDVLFSAILLQRLLKALIWLWTDKRLIAAENPWARAVFCDGIRTNAIPLRIEGCLPYIRSGFIALSIRSRHRPPSDQPALSRACRTVCYAIRQQGLASEQVSRKAPSLCPDEDAGMGQRLDATGQGTERGCQSIHANCPCPLESALTLPSMVCTRIKRITGSPDKKSNELRSARQATARSPKKRWRDLIKKDPPKFGSRQEMSRIGQGGDRH</sequence>
<gene>
    <name evidence="2" type="ORF">TELCIR_08915</name>
</gene>
<dbReference type="Proteomes" id="UP000230423">
    <property type="component" value="Unassembled WGS sequence"/>
</dbReference>
<accession>A0A2G9UIF1</accession>
<feature type="compositionally biased region" description="Basic and acidic residues" evidence="1">
    <location>
        <begin position="168"/>
        <end position="177"/>
    </location>
</feature>
<evidence type="ECO:0000313" key="2">
    <source>
        <dbReference type="EMBL" id="PIO69270.1"/>
    </source>
</evidence>
<dbReference type="AlphaFoldDB" id="A0A2G9UIF1"/>
<feature type="region of interest" description="Disordered" evidence="1">
    <location>
        <begin position="164"/>
        <end position="217"/>
    </location>
</feature>
<organism evidence="2 3">
    <name type="scientific">Teladorsagia circumcincta</name>
    <name type="common">Brown stomach worm</name>
    <name type="synonym">Ostertagia circumcincta</name>
    <dbReference type="NCBI Taxonomy" id="45464"/>
    <lineage>
        <taxon>Eukaryota</taxon>
        <taxon>Metazoa</taxon>
        <taxon>Ecdysozoa</taxon>
        <taxon>Nematoda</taxon>
        <taxon>Chromadorea</taxon>
        <taxon>Rhabditida</taxon>
        <taxon>Rhabditina</taxon>
        <taxon>Rhabditomorpha</taxon>
        <taxon>Strongyloidea</taxon>
        <taxon>Trichostrongylidae</taxon>
        <taxon>Teladorsagia</taxon>
    </lineage>
</organism>
<protein>
    <submittedName>
        <fullName evidence="2">Uncharacterized protein</fullName>
    </submittedName>
</protein>
<keyword evidence="3" id="KW-1185">Reference proteome</keyword>
<proteinExistence type="predicted"/>
<evidence type="ECO:0000313" key="3">
    <source>
        <dbReference type="Proteomes" id="UP000230423"/>
    </source>
</evidence>
<name>A0A2G9UIF1_TELCI</name>
<reference evidence="2 3" key="1">
    <citation type="submission" date="2015-09" db="EMBL/GenBank/DDBJ databases">
        <title>Draft genome of the parasitic nematode Teladorsagia circumcincta isolate WARC Sus (inbred).</title>
        <authorList>
            <person name="Mitreva M."/>
        </authorList>
    </citation>
    <scope>NUCLEOTIDE SEQUENCE [LARGE SCALE GENOMIC DNA]</scope>
    <source>
        <strain evidence="2 3">S</strain>
    </source>
</reference>
<evidence type="ECO:0000256" key="1">
    <source>
        <dbReference type="SAM" id="MobiDB-lite"/>
    </source>
</evidence>